<gene>
    <name evidence="2" type="ORF">RON39_07455</name>
</gene>
<keyword evidence="1" id="KW-0472">Membrane</keyword>
<evidence type="ECO:0008006" key="4">
    <source>
        <dbReference type="Google" id="ProtNLM"/>
    </source>
</evidence>
<proteinExistence type="predicted"/>
<dbReference type="RefSeq" id="WP_167590233.1">
    <property type="nucleotide sequence ID" value="NZ_CP083391.1"/>
</dbReference>
<feature type="transmembrane region" description="Helical" evidence="1">
    <location>
        <begin position="21"/>
        <end position="44"/>
    </location>
</feature>
<dbReference type="EMBL" id="JAVTXN010000037">
    <property type="protein sequence ID" value="MDT9609960.1"/>
    <property type="molecule type" value="Genomic_DNA"/>
</dbReference>
<accession>A0AAW8WNV5</accession>
<keyword evidence="1" id="KW-1133">Transmembrane helix</keyword>
<comment type="caution">
    <text evidence="2">The sequence shown here is derived from an EMBL/GenBank/DDBJ whole genome shotgun (WGS) entry which is preliminary data.</text>
</comment>
<sequence length="45" mass="5320">MLKRKGLLSRFLIKEVIGVIVQFDLVMLTIIFGFSVLMIFARLWY</sequence>
<evidence type="ECO:0000256" key="1">
    <source>
        <dbReference type="SAM" id="Phobius"/>
    </source>
</evidence>
<evidence type="ECO:0000313" key="2">
    <source>
        <dbReference type="EMBL" id="MDT9609960.1"/>
    </source>
</evidence>
<keyword evidence="1" id="KW-0812">Transmembrane</keyword>
<name>A0AAW8WNV5_9LACO</name>
<protein>
    <recommendedName>
        <fullName evidence="4">ABC transporter permease</fullName>
    </recommendedName>
</protein>
<reference evidence="2" key="1">
    <citation type="submission" date="2023-08" db="EMBL/GenBank/DDBJ databases">
        <title>Lactobacillus from the Female Urinary Tract.</title>
        <authorList>
            <person name="Stegman N."/>
            <person name="Jackson B."/>
            <person name="Steiling M."/>
            <person name="Sedano C."/>
            <person name="Wolfe A."/>
            <person name="Putonti C."/>
        </authorList>
    </citation>
    <scope>NUCLEOTIDE SEQUENCE</scope>
    <source>
        <strain evidence="2">UMB5661</strain>
    </source>
</reference>
<dbReference type="AlphaFoldDB" id="A0AAW8WNV5"/>
<dbReference type="Proteomes" id="UP001253287">
    <property type="component" value="Unassembled WGS sequence"/>
</dbReference>
<evidence type="ECO:0000313" key="3">
    <source>
        <dbReference type="Proteomes" id="UP001253287"/>
    </source>
</evidence>
<organism evidence="2 3">
    <name type="scientific">Lactobacillus crispatus</name>
    <dbReference type="NCBI Taxonomy" id="47770"/>
    <lineage>
        <taxon>Bacteria</taxon>
        <taxon>Bacillati</taxon>
        <taxon>Bacillota</taxon>
        <taxon>Bacilli</taxon>
        <taxon>Lactobacillales</taxon>
        <taxon>Lactobacillaceae</taxon>
        <taxon>Lactobacillus</taxon>
    </lineage>
</organism>